<dbReference type="PROSITE" id="PS51819">
    <property type="entry name" value="VOC"/>
    <property type="match status" value="1"/>
</dbReference>
<dbReference type="PANTHER" id="PTHR36503:SF2">
    <property type="entry name" value="BLR2408 PROTEIN"/>
    <property type="match status" value="1"/>
</dbReference>
<feature type="domain" description="VOC" evidence="1">
    <location>
        <begin position="7"/>
        <end position="131"/>
    </location>
</feature>
<dbReference type="Proteomes" id="UP001597203">
    <property type="component" value="Unassembled WGS sequence"/>
</dbReference>
<accession>A0ABW3P613</accession>
<evidence type="ECO:0000259" key="1">
    <source>
        <dbReference type="PROSITE" id="PS51819"/>
    </source>
</evidence>
<evidence type="ECO:0000313" key="3">
    <source>
        <dbReference type="Proteomes" id="UP001597203"/>
    </source>
</evidence>
<dbReference type="PANTHER" id="PTHR36503">
    <property type="entry name" value="BLR2520 PROTEIN"/>
    <property type="match status" value="1"/>
</dbReference>
<sequence length="147" mass="16011">MSNQTPKMMFVNVPVRDLPASIAFYEAVGAVRNDDFADDSAQMVSFSDTIHAMLLTRERFATFTERPIADAREVVQLGLCLTEDSREAVDAVMARALAAGGTEPNPVQDHGYMYGRGFADPDGHMWDFCWMDVAAATEANRAATAAA</sequence>
<dbReference type="EMBL" id="JBHTLS010000133">
    <property type="protein sequence ID" value="MFD1106719.1"/>
    <property type="molecule type" value="Genomic_DNA"/>
</dbReference>
<protein>
    <submittedName>
        <fullName evidence="2">VOC family protein</fullName>
    </submittedName>
</protein>
<reference evidence="3" key="1">
    <citation type="journal article" date="2019" name="Int. J. Syst. Evol. Microbiol.">
        <title>The Global Catalogue of Microorganisms (GCM) 10K type strain sequencing project: providing services to taxonomists for standard genome sequencing and annotation.</title>
        <authorList>
            <consortium name="The Broad Institute Genomics Platform"/>
            <consortium name="The Broad Institute Genome Sequencing Center for Infectious Disease"/>
            <person name="Wu L."/>
            <person name="Ma J."/>
        </authorList>
    </citation>
    <scope>NUCLEOTIDE SEQUENCE [LARGE SCALE GENOMIC DNA]</scope>
    <source>
        <strain evidence="3">CCUG 54329</strain>
    </source>
</reference>
<dbReference type="Gene3D" id="3.10.180.10">
    <property type="entry name" value="2,3-Dihydroxybiphenyl 1,2-Dioxygenase, domain 1"/>
    <property type="match status" value="1"/>
</dbReference>
<proteinExistence type="predicted"/>
<dbReference type="InterPro" id="IPR004360">
    <property type="entry name" value="Glyas_Fos-R_dOase_dom"/>
</dbReference>
<keyword evidence="3" id="KW-1185">Reference proteome</keyword>
<name>A0ABW3P613_9SPHN</name>
<dbReference type="RefSeq" id="WP_380913660.1">
    <property type="nucleotide sequence ID" value="NZ_JBHTLS010000133.1"/>
</dbReference>
<comment type="caution">
    <text evidence="2">The sequence shown here is derived from an EMBL/GenBank/DDBJ whole genome shotgun (WGS) entry which is preliminary data.</text>
</comment>
<dbReference type="InterPro" id="IPR037523">
    <property type="entry name" value="VOC_core"/>
</dbReference>
<dbReference type="SUPFAM" id="SSF54593">
    <property type="entry name" value="Glyoxalase/Bleomycin resistance protein/Dihydroxybiphenyl dioxygenase"/>
    <property type="match status" value="1"/>
</dbReference>
<dbReference type="Pfam" id="PF00903">
    <property type="entry name" value="Glyoxalase"/>
    <property type="match status" value="1"/>
</dbReference>
<evidence type="ECO:0000313" key="2">
    <source>
        <dbReference type="EMBL" id="MFD1106719.1"/>
    </source>
</evidence>
<organism evidence="2 3">
    <name type="scientific">Sphingobium olei</name>
    <dbReference type="NCBI Taxonomy" id="420955"/>
    <lineage>
        <taxon>Bacteria</taxon>
        <taxon>Pseudomonadati</taxon>
        <taxon>Pseudomonadota</taxon>
        <taxon>Alphaproteobacteria</taxon>
        <taxon>Sphingomonadales</taxon>
        <taxon>Sphingomonadaceae</taxon>
        <taxon>Sphingobium</taxon>
    </lineage>
</organism>
<gene>
    <name evidence="2" type="ORF">ACFQ24_17790</name>
</gene>
<dbReference type="InterPro" id="IPR029068">
    <property type="entry name" value="Glyas_Bleomycin-R_OHBP_Dase"/>
</dbReference>